<protein>
    <submittedName>
        <fullName evidence="1">Uncharacterized protein</fullName>
    </submittedName>
</protein>
<sequence>MRMTDLRDQQLAWLDHITQTAKMSLTEIARAAGLTPSTLTRFRQNDAMGHTLTAKTVRKIEDATHIPAYETKNIPKIQFFSENEAARYSIGTDKDDVVNLAIDSLVKQTPTMDAWVLKTNALSALGYLPGMIVIIDREAQPRNGDAVCAQKYDLRRGTAETIFRVWRNPYLLSASAAGEPTAPEIVDDENVAIAGVVIGGFRTRN</sequence>
<dbReference type="InterPro" id="IPR036286">
    <property type="entry name" value="LexA/Signal_pep-like_sf"/>
</dbReference>
<dbReference type="Gene3D" id="2.10.109.10">
    <property type="entry name" value="Umud Fragment, subunit A"/>
    <property type="match status" value="1"/>
</dbReference>
<name>A0A7J4X3P0_AGRVI</name>
<accession>A0A7J4X3P0</accession>
<dbReference type="InterPro" id="IPR001387">
    <property type="entry name" value="Cro/C1-type_HTH"/>
</dbReference>
<proteinExistence type="predicted"/>
<gene>
    <name evidence="1" type="ORF">DXT89_16380</name>
</gene>
<reference evidence="1 2" key="1">
    <citation type="submission" date="2018-08" db="EMBL/GenBank/DDBJ databases">
        <title>Genome sequencing of Agrobacterium vitis strain ICMP 10754.</title>
        <authorList>
            <person name="Visnovsky S.B."/>
            <person name="Pitman A.R."/>
        </authorList>
    </citation>
    <scope>NUCLEOTIDE SEQUENCE [LARGE SCALE GENOMIC DNA]</scope>
    <source>
        <strain evidence="1 2">ICMP 10754</strain>
    </source>
</reference>
<dbReference type="CDD" id="cd00093">
    <property type="entry name" value="HTH_XRE"/>
    <property type="match status" value="1"/>
</dbReference>
<dbReference type="EMBL" id="QUSG01000008">
    <property type="protein sequence ID" value="KAA3526102.1"/>
    <property type="molecule type" value="Genomic_DNA"/>
</dbReference>
<organism evidence="1 2">
    <name type="scientific">Agrobacterium vitis</name>
    <name type="common">Rhizobium vitis</name>
    <dbReference type="NCBI Taxonomy" id="373"/>
    <lineage>
        <taxon>Bacteria</taxon>
        <taxon>Pseudomonadati</taxon>
        <taxon>Pseudomonadota</taxon>
        <taxon>Alphaproteobacteria</taxon>
        <taxon>Hyphomicrobiales</taxon>
        <taxon>Rhizobiaceae</taxon>
        <taxon>Rhizobium/Agrobacterium group</taxon>
        <taxon>Agrobacterium</taxon>
    </lineage>
</organism>
<dbReference type="AlphaFoldDB" id="A0A7J4X3P0"/>
<comment type="caution">
    <text evidence="1">The sequence shown here is derived from an EMBL/GenBank/DDBJ whole genome shotgun (WGS) entry which is preliminary data.</text>
</comment>
<dbReference type="SUPFAM" id="SSF51306">
    <property type="entry name" value="LexA/Signal peptidase"/>
    <property type="match status" value="1"/>
</dbReference>
<dbReference type="Proteomes" id="UP000436911">
    <property type="component" value="Unassembled WGS sequence"/>
</dbReference>
<evidence type="ECO:0000313" key="2">
    <source>
        <dbReference type="Proteomes" id="UP000436911"/>
    </source>
</evidence>
<evidence type="ECO:0000313" key="1">
    <source>
        <dbReference type="EMBL" id="KAA3526102.1"/>
    </source>
</evidence>